<dbReference type="AlphaFoldDB" id="A0A250KSV0"/>
<dbReference type="InterPro" id="IPR004658">
    <property type="entry name" value="OMP_Slp"/>
</dbReference>
<organism evidence="1 2">
    <name type="scientific">Methylocaldum marinum</name>
    <dbReference type="NCBI Taxonomy" id="1432792"/>
    <lineage>
        <taxon>Bacteria</taxon>
        <taxon>Pseudomonadati</taxon>
        <taxon>Pseudomonadota</taxon>
        <taxon>Gammaproteobacteria</taxon>
        <taxon>Methylococcales</taxon>
        <taxon>Methylococcaceae</taxon>
        <taxon>Methylocaldum</taxon>
    </lineage>
</organism>
<dbReference type="Proteomes" id="UP000266313">
    <property type="component" value="Chromosome"/>
</dbReference>
<dbReference type="RefSeq" id="WP_119629521.1">
    <property type="nucleotide sequence ID" value="NZ_AP017928.1"/>
</dbReference>
<dbReference type="OrthoDB" id="5295757at2"/>
<dbReference type="EMBL" id="AP017928">
    <property type="protein sequence ID" value="BBA34031.1"/>
    <property type="molecule type" value="Genomic_DNA"/>
</dbReference>
<protein>
    <submittedName>
        <fullName evidence="1">Starvation-inducible outer membrane lipoprotein</fullName>
    </submittedName>
</protein>
<dbReference type="NCBIfam" id="TIGR00752">
    <property type="entry name" value="slp"/>
    <property type="match status" value="1"/>
</dbReference>
<proteinExistence type="predicted"/>
<gene>
    <name evidence="1" type="ORF">sS8_2079</name>
</gene>
<keyword evidence="2" id="KW-1185">Reference proteome</keyword>
<dbReference type="KEGG" id="mmai:sS8_2079"/>
<keyword evidence="1" id="KW-0449">Lipoprotein</keyword>
<accession>A0A250KSV0</accession>
<dbReference type="PANTHER" id="PTHR37530">
    <property type="entry name" value="OUTER MEMBRANE PROTEIN SLP"/>
    <property type="match status" value="1"/>
</dbReference>
<reference evidence="1 2" key="1">
    <citation type="submission" date="2016-12" db="EMBL/GenBank/DDBJ databases">
        <title>Genome sequencing of Methylocaldum marinum.</title>
        <authorList>
            <person name="Takeuchi M."/>
            <person name="Kamagata Y."/>
            <person name="Hiraoka S."/>
            <person name="Oshima K."/>
            <person name="Hattori M."/>
            <person name="Iwasaki W."/>
        </authorList>
    </citation>
    <scope>NUCLEOTIDE SEQUENCE [LARGE SCALE GENOMIC DNA]</scope>
    <source>
        <strain evidence="1 2">S8</strain>
    </source>
</reference>
<name>A0A250KSV0_9GAMM</name>
<sequence length="222" mass="25600">MMEIQYEFVGNGSVEQRRKALPPRVIEMAASPIKSLISEILPAKAKLLRMLLLWMTVLSVAGCAISPFSKPVRNATKTQPSFSEISARPDAYKGRMAMLGGVIVQTSNRPQFTEIEVVQKPLDRSDRPEDVDISAGRFLIRCNRFLDSAVYAKGREVTVAGEIQGKESKPLDQINYNYPIIGCNEIHLWATRPTYTYYPMPYWYDPWWRGWPGYYPYWYPYW</sequence>
<dbReference type="PANTHER" id="PTHR37530:SF1">
    <property type="entry name" value="OUTER MEMBRANE PROTEIN SLP"/>
    <property type="match status" value="1"/>
</dbReference>
<dbReference type="Pfam" id="PF03843">
    <property type="entry name" value="Slp"/>
    <property type="match status" value="1"/>
</dbReference>
<dbReference type="GO" id="GO:0019867">
    <property type="term" value="C:outer membrane"/>
    <property type="evidence" value="ECO:0007669"/>
    <property type="project" value="InterPro"/>
</dbReference>
<evidence type="ECO:0000313" key="2">
    <source>
        <dbReference type="Proteomes" id="UP000266313"/>
    </source>
</evidence>
<evidence type="ECO:0000313" key="1">
    <source>
        <dbReference type="EMBL" id="BBA34031.1"/>
    </source>
</evidence>